<organism evidence="1 2">
    <name type="scientific">Ceratodon purpureus</name>
    <name type="common">Fire moss</name>
    <name type="synonym">Dicranum purpureum</name>
    <dbReference type="NCBI Taxonomy" id="3225"/>
    <lineage>
        <taxon>Eukaryota</taxon>
        <taxon>Viridiplantae</taxon>
        <taxon>Streptophyta</taxon>
        <taxon>Embryophyta</taxon>
        <taxon>Bryophyta</taxon>
        <taxon>Bryophytina</taxon>
        <taxon>Bryopsida</taxon>
        <taxon>Dicranidae</taxon>
        <taxon>Pseudoditrichales</taxon>
        <taxon>Ditrichaceae</taxon>
        <taxon>Ceratodon</taxon>
    </lineage>
</organism>
<dbReference type="AlphaFoldDB" id="A0A8T0IYT1"/>
<evidence type="ECO:0000313" key="2">
    <source>
        <dbReference type="Proteomes" id="UP000822688"/>
    </source>
</evidence>
<keyword evidence="2" id="KW-1185">Reference proteome</keyword>
<dbReference type="EMBL" id="CM026422">
    <property type="protein sequence ID" value="KAG0588505.1"/>
    <property type="molecule type" value="Genomic_DNA"/>
</dbReference>
<protein>
    <submittedName>
        <fullName evidence="1">Uncharacterized protein</fullName>
    </submittedName>
</protein>
<dbReference type="Proteomes" id="UP000822688">
    <property type="component" value="Chromosome 2"/>
</dbReference>
<gene>
    <name evidence="1" type="ORF">KC19_2G248000</name>
</gene>
<comment type="caution">
    <text evidence="1">The sequence shown here is derived from an EMBL/GenBank/DDBJ whole genome shotgun (WGS) entry which is preliminary data.</text>
</comment>
<accession>A0A8T0IYT1</accession>
<reference evidence="1" key="1">
    <citation type="submission" date="2020-06" db="EMBL/GenBank/DDBJ databases">
        <title>WGS assembly of Ceratodon purpureus strain R40.</title>
        <authorList>
            <person name="Carey S.B."/>
            <person name="Jenkins J."/>
            <person name="Shu S."/>
            <person name="Lovell J.T."/>
            <person name="Sreedasyam A."/>
            <person name="Maumus F."/>
            <person name="Tiley G.P."/>
            <person name="Fernandez-Pozo N."/>
            <person name="Barry K."/>
            <person name="Chen C."/>
            <person name="Wang M."/>
            <person name="Lipzen A."/>
            <person name="Daum C."/>
            <person name="Saski C.A."/>
            <person name="Payton A.C."/>
            <person name="Mcbreen J.C."/>
            <person name="Conrad R.E."/>
            <person name="Kollar L.M."/>
            <person name="Olsson S."/>
            <person name="Huttunen S."/>
            <person name="Landis J.B."/>
            <person name="Wickett N.J."/>
            <person name="Johnson M.G."/>
            <person name="Rensing S.A."/>
            <person name="Grimwood J."/>
            <person name="Schmutz J."/>
            <person name="Mcdaniel S.F."/>
        </authorList>
    </citation>
    <scope>NUCLEOTIDE SEQUENCE</scope>
    <source>
        <strain evidence="1">R40</strain>
    </source>
</reference>
<proteinExistence type="predicted"/>
<sequence length="117" mass="13534">MSHEATQSMLPIERNARTEPKITNVEPFNPFPVKPVLGSNQFTCFQIFPEQTWKCNPKKVPVQKHLILSCSSNTVYLETMLDISRYASWATIHFKLHDITDYSKCPTNNKRTTAQEF</sequence>
<name>A0A8T0IYT1_CERPU</name>
<evidence type="ECO:0000313" key="1">
    <source>
        <dbReference type="EMBL" id="KAG0588505.1"/>
    </source>
</evidence>